<evidence type="ECO:0000256" key="2">
    <source>
        <dbReference type="ARBA" id="ARBA00022723"/>
    </source>
</evidence>
<dbReference type="RefSeq" id="WP_205723347.1">
    <property type="nucleotide sequence ID" value="NZ_CP070608.1"/>
</dbReference>
<name>A0A974WHV2_9BACT</name>
<reference evidence="6" key="1">
    <citation type="submission" date="2021-02" db="EMBL/GenBank/DDBJ databases">
        <title>Fulvivirga sp. S481 isolated from sea water.</title>
        <authorList>
            <person name="Bae S.S."/>
            <person name="Baek K."/>
        </authorList>
    </citation>
    <scope>NUCLEOTIDE SEQUENCE</scope>
    <source>
        <strain evidence="6">S481</strain>
    </source>
</reference>
<dbReference type="EMBL" id="CP070608">
    <property type="protein sequence ID" value="QSE98833.1"/>
    <property type="molecule type" value="Genomic_DNA"/>
</dbReference>
<evidence type="ECO:0000313" key="6">
    <source>
        <dbReference type="EMBL" id="QSE98833.1"/>
    </source>
</evidence>
<evidence type="ECO:0000256" key="1">
    <source>
        <dbReference type="ARBA" id="ARBA00022553"/>
    </source>
</evidence>
<keyword evidence="2" id="KW-0479">Metal-binding</keyword>
<evidence type="ECO:0000256" key="4">
    <source>
        <dbReference type="PIRSR" id="PIRSR031924-50"/>
    </source>
</evidence>
<evidence type="ECO:0000313" key="7">
    <source>
        <dbReference type="Proteomes" id="UP000662783"/>
    </source>
</evidence>
<dbReference type="PANTHER" id="PTHR10151:SF120">
    <property type="entry name" value="BIS(5'-ADENOSYL)-TRIPHOSPHATASE"/>
    <property type="match status" value="1"/>
</dbReference>
<dbReference type="CDD" id="cd16016">
    <property type="entry name" value="AP-SPAP"/>
    <property type="match status" value="1"/>
</dbReference>
<dbReference type="Gene3D" id="3.40.720.10">
    <property type="entry name" value="Alkaline Phosphatase, subunit A"/>
    <property type="match status" value="1"/>
</dbReference>
<keyword evidence="7" id="KW-1185">Reference proteome</keyword>
<dbReference type="AlphaFoldDB" id="A0A974WHV2"/>
<dbReference type="PANTHER" id="PTHR10151">
    <property type="entry name" value="ECTONUCLEOTIDE PYROPHOSPHATASE/PHOSPHODIESTERASE"/>
    <property type="match status" value="1"/>
</dbReference>
<keyword evidence="1 4" id="KW-0597">Phosphoprotein</keyword>
<evidence type="ECO:0000256" key="5">
    <source>
        <dbReference type="PIRSR" id="PIRSR031924-51"/>
    </source>
</evidence>
<protein>
    <submittedName>
        <fullName evidence="6">Alkaline phosphatase family protein</fullName>
    </submittedName>
</protein>
<dbReference type="KEGG" id="fuv:JR347_07070"/>
<sequence>MRLFTIILLVASGVLAQAQQNKSKLVVGIIVDQMRQDYLLRYGSRFGENGFKRFYNEGFVFQNVHYNYIPTKTACGHASVYSGTTPYMHGIIGNDWYSREEGREIYCAEDHNYQTVGSQTDNGEMSPKNIKTTTITDELRLIYQFKSKVLSLSIKDRGAIMPAGSSGTAIWMDKEAGNFISSTYYMQQLPDWVTKFNNRKLADKYLRSTWNTKFDIGSYTASGPDLEPSETNIDGQMNGFPYDLSTLDKDYENIIKTPFGNEYLTELVLSALDNESLGEDDITDFLAISFSATDYIGHDNGPYSVEVEDTYLRLDEELSRIFNRLDEKVGKGNYTVFLTADHAVATIPQFLLDRKMNSGYFDKDAVMKQLKEALNEEFGTAPWIEEEINNNIYLNHKYFEETDVSIDEVKKFIQRFLLTFNGVSEAYTDDEVKAFSHCDDGLKGLLSRGFNSRRSGDLVFVLDPSWLIAWDTDATGHGSGYTYDTHVPLLWYGAGIKQGKSFQRHEITQIAPTLSMLLGISLPSGAMDDPIYELLED</sequence>
<dbReference type="InterPro" id="IPR002591">
    <property type="entry name" value="Phosphodiest/P_Trfase"/>
</dbReference>
<dbReference type="Pfam" id="PF01663">
    <property type="entry name" value="Phosphodiest"/>
    <property type="match status" value="1"/>
</dbReference>
<feature type="active site" description="Phosphothreonine intermediate" evidence="4">
    <location>
        <position position="73"/>
    </location>
</feature>
<feature type="binding site" evidence="5">
    <location>
        <begin position="155"/>
        <end position="157"/>
    </location>
    <ligand>
        <name>substrate</name>
    </ligand>
</feature>
<evidence type="ECO:0000256" key="3">
    <source>
        <dbReference type="ARBA" id="ARBA00022729"/>
    </source>
</evidence>
<dbReference type="Gene3D" id="3.30.1360.150">
    <property type="match status" value="1"/>
</dbReference>
<dbReference type="Proteomes" id="UP000662783">
    <property type="component" value="Chromosome"/>
</dbReference>
<proteinExistence type="predicted"/>
<dbReference type="InterPro" id="IPR017850">
    <property type="entry name" value="Alkaline_phosphatase_core_sf"/>
</dbReference>
<dbReference type="PIRSF" id="PIRSF031924">
    <property type="entry name" value="Pi-irrepressible_AP"/>
    <property type="match status" value="1"/>
</dbReference>
<keyword evidence="3" id="KW-0732">Signal</keyword>
<dbReference type="SUPFAM" id="SSF53649">
    <property type="entry name" value="Alkaline phosphatase-like"/>
    <property type="match status" value="1"/>
</dbReference>
<dbReference type="GO" id="GO:0046872">
    <property type="term" value="F:metal ion binding"/>
    <property type="evidence" value="ECO:0007669"/>
    <property type="project" value="UniProtKB-KW"/>
</dbReference>
<accession>A0A974WHV2</accession>
<dbReference type="InterPro" id="IPR026263">
    <property type="entry name" value="Alkaline_phosphatase_prok"/>
</dbReference>
<dbReference type="NCBIfam" id="NF042991">
    <property type="entry name" value="alk_phos_PafA"/>
    <property type="match status" value="1"/>
</dbReference>
<feature type="binding site" evidence="5">
    <location>
        <position position="94"/>
    </location>
    <ligand>
        <name>substrate</name>
    </ligand>
</feature>
<dbReference type="GO" id="GO:0004035">
    <property type="term" value="F:alkaline phosphatase activity"/>
    <property type="evidence" value="ECO:0007669"/>
    <property type="project" value="InterPro"/>
</dbReference>
<gene>
    <name evidence="6" type="ORF">JR347_07070</name>
</gene>
<organism evidence="6 7">
    <name type="scientific">Fulvivirga lutea</name>
    <dbReference type="NCBI Taxonomy" id="2810512"/>
    <lineage>
        <taxon>Bacteria</taxon>
        <taxon>Pseudomonadati</taxon>
        <taxon>Bacteroidota</taxon>
        <taxon>Cytophagia</taxon>
        <taxon>Cytophagales</taxon>
        <taxon>Fulvivirgaceae</taxon>
        <taxon>Fulvivirga</taxon>
    </lineage>
</organism>